<organism evidence="1 2">
    <name type="scientific">Gigaspora margarita</name>
    <dbReference type="NCBI Taxonomy" id="4874"/>
    <lineage>
        <taxon>Eukaryota</taxon>
        <taxon>Fungi</taxon>
        <taxon>Fungi incertae sedis</taxon>
        <taxon>Mucoromycota</taxon>
        <taxon>Glomeromycotina</taxon>
        <taxon>Glomeromycetes</taxon>
        <taxon>Diversisporales</taxon>
        <taxon>Gigasporaceae</taxon>
        <taxon>Gigaspora</taxon>
    </lineage>
</organism>
<proteinExistence type="predicted"/>
<dbReference type="Proteomes" id="UP000789901">
    <property type="component" value="Unassembled WGS sequence"/>
</dbReference>
<feature type="non-terminal residue" evidence="1">
    <location>
        <position position="62"/>
    </location>
</feature>
<sequence>SETLEADLELVEYGLFGDIVSYPFGQLAFQEPEQLKENDNYAKNVPVVVAKPSTFEIDLSEI</sequence>
<evidence type="ECO:0000313" key="2">
    <source>
        <dbReference type="Proteomes" id="UP000789901"/>
    </source>
</evidence>
<comment type="caution">
    <text evidence="1">The sequence shown here is derived from an EMBL/GenBank/DDBJ whole genome shotgun (WGS) entry which is preliminary data.</text>
</comment>
<reference evidence="1 2" key="1">
    <citation type="submission" date="2021-06" db="EMBL/GenBank/DDBJ databases">
        <authorList>
            <person name="Kallberg Y."/>
            <person name="Tangrot J."/>
            <person name="Rosling A."/>
        </authorList>
    </citation>
    <scope>NUCLEOTIDE SEQUENCE [LARGE SCALE GENOMIC DNA]</scope>
    <source>
        <strain evidence="1 2">120-4 pot B 10/14</strain>
    </source>
</reference>
<gene>
    <name evidence="1" type="ORF">GMARGA_LOCUS43191</name>
</gene>
<name>A0ABN7XIE5_GIGMA</name>
<feature type="non-terminal residue" evidence="1">
    <location>
        <position position="1"/>
    </location>
</feature>
<accession>A0ABN7XIE5</accession>
<protein>
    <submittedName>
        <fullName evidence="1">21601_t:CDS:1</fullName>
    </submittedName>
</protein>
<dbReference type="EMBL" id="CAJVQB010137002">
    <property type="protein sequence ID" value="CAG8854370.1"/>
    <property type="molecule type" value="Genomic_DNA"/>
</dbReference>
<evidence type="ECO:0000313" key="1">
    <source>
        <dbReference type="EMBL" id="CAG8854370.1"/>
    </source>
</evidence>
<keyword evidence="2" id="KW-1185">Reference proteome</keyword>